<keyword evidence="1" id="KW-0472">Membrane</keyword>
<protein>
    <submittedName>
        <fullName evidence="2">Uncharacterized protein</fullName>
    </submittedName>
</protein>
<name>K0KXB3_WICCF</name>
<keyword evidence="3" id="KW-1185">Reference proteome</keyword>
<comment type="caution">
    <text evidence="2">The sequence shown here is derived from an EMBL/GenBank/DDBJ whole genome shotgun (WGS) entry which is preliminary data.</text>
</comment>
<proteinExistence type="predicted"/>
<gene>
    <name evidence="2" type="ORF">BN7_6274</name>
</gene>
<keyword evidence="1" id="KW-0812">Transmembrane</keyword>
<dbReference type="Proteomes" id="UP000009328">
    <property type="component" value="Unassembled WGS sequence"/>
</dbReference>
<sequence length="198" mass="22242">MLQKIYDYFSTFFSGRFTEVPRTPESNVGENAREDDQSSIGSIGIASFFVMAECDQMRDLERAAFELMEIDRKFNKFQDSVEIMKIISLLVCFGLAIILVSVQLEVITIKFIKMISNSVLNLTNYFASRRENSFSSIGSDRTKTKYRHESSAPATASTLLPTTLSTPMLLLNSHQERALSKLSSVMEMESGTISSNDV</sequence>
<feature type="transmembrane region" description="Helical" evidence="1">
    <location>
        <begin position="83"/>
        <end position="104"/>
    </location>
</feature>
<dbReference type="InParanoid" id="K0KXB3"/>
<dbReference type="AlphaFoldDB" id="K0KXB3"/>
<accession>K0KXB3</accession>
<dbReference type="HOGENOM" id="CLU_1379100_0_0_1"/>
<dbReference type="EMBL" id="CAIF01000261">
    <property type="protein sequence ID" value="CCH46677.1"/>
    <property type="molecule type" value="Genomic_DNA"/>
</dbReference>
<evidence type="ECO:0000313" key="2">
    <source>
        <dbReference type="EMBL" id="CCH46677.1"/>
    </source>
</evidence>
<evidence type="ECO:0000313" key="3">
    <source>
        <dbReference type="Proteomes" id="UP000009328"/>
    </source>
</evidence>
<evidence type="ECO:0000256" key="1">
    <source>
        <dbReference type="SAM" id="Phobius"/>
    </source>
</evidence>
<organism evidence="2 3">
    <name type="scientific">Wickerhamomyces ciferrii (strain ATCC 14091 / BCRC 22168 / CBS 111 / JCM 3599 / NBRC 0793 / NRRL Y-1031 F-60-10)</name>
    <name type="common">Yeast</name>
    <name type="synonym">Pichia ciferrii</name>
    <dbReference type="NCBI Taxonomy" id="1206466"/>
    <lineage>
        <taxon>Eukaryota</taxon>
        <taxon>Fungi</taxon>
        <taxon>Dikarya</taxon>
        <taxon>Ascomycota</taxon>
        <taxon>Saccharomycotina</taxon>
        <taxon>Saccharomycetes</taxon>
        <taxon>Phaffomycetales</taxon>
        <taxon>Wickerhamomycetaceae</taxon>
        <taxon>Wickerhamomyces</taxon>
    </lineage>
</organism>
<keyword evidence="1" id="KW-1133">Transmembrane helix</keyword>
<reference evidence="2 3" key="1">
    <citation type="journal article" date="2012" name="Eukaryot. Cell">
        <title>Draft genome sequence of Wickerhamomyces ciferrii NRRL Y-1031 F-60-10.</title>
        <authorList>
            <person name="Schneider J."/>
            <person name="Andrea H."/>
            <person name="Blom J."/>
            <person name="Jaenicke S."/>
            <person name="Ruckert C."/>
            <person name="Schorsch C."/>
            <person name="Szczepanowski R."/>
            <person name="Farwick M."/>
            <person name="Goesmann A."/>
            <person name="Puhler A."/>
            <person name="Schaffer S."/>
            <person name="Tauch A."/>
            <person name="Kohler T."/>
            <person name="Brinkrolf K."/>
        </authorList>
    </citation>
    <scope>NUCLEOTIDE SEQUENCE [LARGE SCALE GENOMIC DNA]</scope>
    <source>
        <strain evidence="3">ATCC 14091 / BCRC 22168 / CBS 111 / JCM 3599 / NBRC 0793 / NRRL Y-1031 F-60-10</strain>
    </source>
</reference>